<dbReference type="EMBL" id="CP002458">
    <property type="protein sequence ID" value="ADV34256.1"/>
    <property type="molecule type" value="Genomic_DNA"/>
</dbReference>
<organism evidence="1 2">
    <name type="scientific">Mycoplasmopsis fermentans (strain M64)</name>
    <name type="common">Mycoplasma fermentans</name>
    <dbReference type="NCBI Taxonomy" id="943945"/>
    <lineage>
        <taxon>Bacteria</taxon>
        <taxon>Bacillati</taxon>
        <taxon>Mycoplasmatota</taxon>
        <taxon>Mycoplasmoidales</taxon>
        <taxon>Metamycoplasmataceae</taxon>
        <taxon>Mycoplasmopsis</taxon>
    </lineage>
</organism>
<name>A0AB32XB47_MYCFM</name>
<dbReference type="KEGG" id="mfm:MfeM64YM_0251"/>
<protein>
    <submittedName>
        <fullName evidence="1">Abortive infection protein AbiGII</fullName>
    </submittedName>
</protein>
<reference evidence="1 2" key="1">
    <citation type="journal article" date="2011" name="J. Bacteriol.">
        <title>Genome sequence of the repetitive-sequence-rich Mycoplasma fermentans strain M64.</title>
        <authorList>
            <person name="Shu H.W."/>
            <person name="Liu T.T."/>
            <person name="Chang H.Y."/>
            <person name="Liu Y.M."/>
            <person name="Wu K.M."/>
            <person name="Shu H.Y."/>
            <person name="Tsai S.F."/>
            <person name="Hsiao K.J."/>
            <person name="Hu W.S."/>
            <person name="Ng W.V."/>
        </authorList>
    </citation>
    <scope>NUCLEOTIDE SEQUENCE [LARGE SCALE GENOMIC DNA]</scope>
    <source>
        <strain evidence="1 2">M64</strain>
    </source>
</reference>
<dbReference type="RefSeq" id="WP_013354453.1">
    <property type="nucleotide sequence ID" value="NC_014921.1"/>
</dbReference>
<evidence type="ECO:0000313" key="2">
    <source>
        <dbReference type="Proteomes" id="UP000007473"/>
    </source>
</evidence>
<gene>
    <name evidence="1" type="primary">abiGII</name>
    <name evidence="1" type="ordered locus">MfeM64YM_0251</name>
</gene>
<dbReference type="Proteomes" id="UP000007473">
    <property type="component" value="Chromosome"/>
</dbReference>
<proteinExistence type="predicted"/>
<sequence length="277" mass="32941">MNKNKLKYLCSLVSKKFDIDYNSIRKLFYLEEILKRIAKSKYRNNFIFKGGMLFSNIIGIENRRTVDIDFSLKGIESNEKNLKIVFNEILLIKNDEINFIFNDIQPIKTDLNYPCYRFKFRASLENEKEDIVLDIGVGDKIFPKPIEYSYKSFFKDESFQVLSYTLETYFSEKLFAIISKGEANTRLKDYYDLHFLILNCKKMIDKSNLGKAISITFDNRNEKFDIKTAKLKLLELSNFELLDNKWKKYLIKNEFTLNITFKNLVLMIVEFLTEIFE</sequence>
<accession>A0AB32XB47</accession>
<dbReference type="AlphaFoldDB" id="A0AB32XB47"/>
<evidence type="ECO:0000313" key="1">
    <source>
        <dbReference type="EMBL" id="ADV34256.1"/>
    </source>
</evidence>
<dbReference type="InterPro" id="IPR014942">
    <property type="entry name" value="AbiEii"/>
</dbReference>
<dbReference type="Gene3D" id="3.10.450.620">
    <property type="entry name" value="JHP933, nucleotidyltransferase-like core domain"/>
    <property type="match status" value="1"/>
</dbReference>
<dbReference type="Pfam" id="PF08843">
    <property type="entry name" value="AbiEii"/>
    <property type="match status" value="1"/>
</dbReference>